<dbReference type="InterPro" id="IPR011051">
    <property type="entry name" value="RmlC_Cupin_sf"/>
</dbReference>
<keyword evidence="2" id="KW-1185">Reference proteome</keyword>
<accession>A0ABR1NQJ5</accession>
<sequence>MSYQVSGERTLMTELGTVELRPGDFSRIPVGIAHDNWGRKEVHLLFYVIANATDVGPVVGEAEIKDSPFEGWKPNPSAIEMVTECLGAKGCDISVAHVDEDLLLHGSLQESTDPDTILVIQQPIAKDSEAEWLYKSARVGFGNVHLKATKGEAYRSHRRATAIQCQISGTRTLVSQRGTVEMQPGDFVSIPRGCAYTSISKGDSSYILILAVDDVSLKSEVVKKAEMSSAESVAAIRASF</sequence>
<name>A0ABR1NQJ5_DIAER</name>
<dbReference type="InterPro" id="IPR014710">
    <property type="entry name" value="RmlC-like_jellyroll"/>
</dbReference>
<organism evidence="1 2">
    <name type="scientific">Diaporthe eres</name>
    <name type="common">Phomopsis oblonga</name>
    <dbReference type="NCBI Taxonomy" id="83184"/>
    <lineage>
        <taxon>Eukaryota</taxon>
        <taxon>Fungi</taxon>
        <taxon>Dikarya</taxon>
        <taxon>Ascomycota</taxon>
        <taxon>Pezizomycotina</taxon>
        <taxon>Sordariomycetes</taxon>
        <taxon>Sordariomycetidae</taxon>
        <taxon>Diaporthales</taxon>
        <taxon>Diaporthaceae</taxon>
        <taxon>Diaporthe</taxon>
        <taxon>Diaporthe eres species complex</taxon>
    </lineage>
</organism>
<dbReference type="EMBL" id="JAKNSF020000146">
    <property type="protein sequence ID" value="KAK7711247.1"/>
    <property type="molecule type" value="Genomic_DNA"/>
</dbReference>
<protein>
    <recommendedName>
        <fullName evidence="3">Cupin type-1 domain-containing protein</fullName>
    </recommendedName>
</protein>
<evidence type="ECO:0008006" key="3">
    <source>
        <dbReference type="Google" id="ProtNLM"/>
    </source>
</evidence>
<dbReference type="SUPFAM" id="SSF51182">
    <property type="entry name" value="RmlC-like cupins"/>
    <property type="match status" value="1"/>
</dbReference>
<gene>
    <name evidence="1" type="ORF">SLS63_012680</name>
</gene>
<evidence type="ECO:0000313" key="2">
    <source>
        <dbReference type="Proteomes" id="UP001430848"/>
    </source>
</evidence>
<comment type="caution">
    <text evidence="1">The sequence shown here is derived from an EMBL/GenBank/DDBJ whole genome shotgun (WGS) entry which is preliminary data.</text>
</comment>
<evidence type="ECO:0000313" key="1">
    <source>
        <dbReference type="EMBL" id="KAK7711247.1"/>
    </source>
</evidence>
<proteinExistence type="predicted"/>
<dbReference type="Proteomes" id="UP001430848">
    <property type="component" value="Unassembled WGS sequence"/>
</dbReference>
<reference evidence="1 2" key="1">
    <citation type="submission" date="2024-02" db="EMBL/GenBank/DDBJ databases">
        <title>De novo assembly and annotation of 12 fungi associated with fruit tree decline syndrome in Ontario, Canada.</title>
        <authorList>
            <person name="Sulman M."/>
            <person name="Ellouze W."/>
            <person name="Ilyukhin E."/>
        </authorList>
    </citation>
    <scope>NUCLEOTIDE SEQUENCE [LARGE SCALE GENOMIC DNA]</scope>
    <source>
        <strain evidence="1 2">M169</strain>
    </source>
</reference>
<dbReference type="Gene3D" id="2.60.120.10">
    <property type="entry name" value="Jelly Rolls"/>
    <property type="match status" value="1"/>
</dbReference>